<dbReference type="SMART" id="SM00399">
    <property type="entry name" value="ZnF_C4"/>
    <property type="match status" value="1"/>
</dbReference>
<sequence>MILGHRDPKRQDVLSNTPSRLGILPNPVSTTTTTTTTTSSSSSTTSSSSSGGGSPLPPPASRPRPSRRGGGIKREASGSREPKKVYIPSYLEKDEVCVVCGDKATGYHYRCITCEGCKGFFRRTIQKKLHPLYACKLEGVCLVDKGTRNHCQECRFNKCLAMGMATDLVLDEGKRLAKRRLIAENRERRRRGETQRSGAWERPGPTRHEWALLQAVTDAHRATSAEGSLWRQHRRFLPEDIGQVVAGGDRVDVKAFCHFISIITPAIIRVVDFAKKLPVFCELPCEDQIVLLKGCCMEIMSLRAAVRYDAGSETLTLSGEVAVTSEQLRSGGLGLVSDSIFELGRSLAAFHMDDTEVALMQAVLLLSSDRPGLTCVDAVERAQEEHLLALEHYINQRHHAMPFFWPKLLMKVTDLRTIGACHTSRLLHMKVECPAELFPPLFLEIFDD</sequence>
<reference evidence="15" key="1">
    <citation type="submission" date="2025-08" db="UniProtKB">
        <authorList>
            <consortium name="RefSeq"/>
        </authorList>
    </citation>
    <scope>IDENTIFICATION</scope>
    <source>
        <tissue evidence="15">Sperm</tissue>
    </source>
</reference>
<dbReference type="FunFam" id="3.30.50.10:FF:000074">
    <property type="entry name" value="Nuclear receptor 1"/>
    <property type="match status" value="1"/>
</dbReference>
<evidence type="ECO:0000256" key="11">
    <source>
        <dbReference type="SAM" id="MobiDB-lite"/>
    </source>
</evidence>
<keyword evidence="4 10" id="KW-0862">Zinc</keyword>
<evidence type="ECO:0000256" key="7">
    <source>
        <dbReference type="ARBA" id="ARBA00023163"/>
    </source>
</evidence>
<feature type="compositionally biased region" description="Basic and acidic residues" evidence="11">
    <location>
        <begin position="72"/>
        <end position="81"/>
    </location>
</feature>
<keyword evidence="6 10" id="KW-0238">DNA-binding</keyword>
<dbReference type="AlphaFoldDB" id="A0AAJ7XEB5"/>
<evidence type="ECO:0000256" key="2">
    <source>
        <dbReference type="ARBA" id="ARBA00022723"/>
    </source>
</evidence>
<name>A0AAJ7XEB5_PETMA</name>
<evidence type="ECO:0000259" key="13">
    <source>
        <dbReference type="PROSITE" id="PS51843"/>
    </source>
</evidence>
<evidence type="ECO:0000256" key="6">
    <source>
        <dbReference type="ARBA" id="ARBA00023125"/>
    </source>
</evidence>
<dbReference type="PROSITE" id="PS51030">
    <property type="entry name" value="NUCLEAR_REC_DBD_2"/>
    <property type="match status" value="1"/>
</dbReference>
<keyword evidence="7 10" id="KW-0804">Transcription</keyword>
<dbReference type="Gene3D" id="3.30.50.10">
    <property type="entry name" value="Erythroid Transcription Factor GATA-1, subunit A"/>
    <property type="match status" value="1"/>
</dbReference>
<evidence type="ECO:0000256" key="8">
    <source>
        <dbReference type="ARBA" id="ARBA00023170"/>
    </source>
</evidence>
<dbReference type="PROSITE" id="PS00031">
    <property type="entry name" value="NUCLEAR_REC_DBD_1"/>
    <property type="match status" value="1"/>
</dbReference>
<keyword evidence="2 10" id="KW-0479">Metal-binding</keyword>
<proteinExistence type="inferred from homology"/>
<dbReference type="SMART" id="SM00430">
    <property type="entry name" value="HOLI"/>
    <property type="match status" value="1"/>
</dbReference>
<dbReference type="PANTHER" id="PTHR24082:SF330">
    <property type="entry name" value="THYROID HORMONE RECEPTOR BETA"/>
    <property type="match status" value="1"/>
</dbReference>
<feature type="compositionally biased region" description="Basic and acidic residues" evidence="11">
    <location>
        <begin position="1"/>
        <end position="12"/>
    </location>
</feature>
<keyword evidence="3 10" id="KW-0863">Zinc-finger</keyword>
<dbReference type="GO" id="GO:0045944">
    <property type="term" value="P:positive regulation of transcription by RNA polymerase II"/>
    <property type="evidence" value="ECO:0007669"/>
    <property type="project" value="TreeGrafter"/>
</dbReference>
<dbReference type="Pfam" id="PF00104">
    <property type="entry name" value="Hormone_recep"/>
    <property type="match status" value="1"/>
</dbReference>
<dbReference type="GO" id="GO:0004879">
    <property type="term" value="F:nuclear receptor activity"/>
    <property type="evidence" value="ECO:0007669"/>
    <property type="project" value="InterPro"/>
</dbReference>
<evidence type="ECO:0000256" key="4">
    <source>
        <dbReference type="ARBA" id="ARBA00022833"/>
    </source>
</evidence>
<dbReference type="InterPro" id="IPR050234">
    <property type="entry name" value="Nuclear_hormone_rcpt_NR1"/>
</dbReference>
<gene>
    <name evidence="15" type="primary">LOC116954637</name>
</gene>
<dbReference type="GO" id="GO:0002154">
    <property type="term" value="P:thyroid hormone receptor signaling pathway"/>
    <property type="evidence" value="ECO:0007669"/>
    <property type="project" value="TreeGrafter"/>
</dbReference>
<organism evidence="14 15">
    <name type="scientific">Petromyzon marinus</name>
    <name type="common">Sea lamprey</name>
    <dbReference type="NCBI Taxonomy" id="7757"/>
    <lineage>
        <taxon>Eukaryota</taxon>
        <taxon>Metazoa</taxon>
        <taxon>Chordata</taxon>
        <taxon>Craniata</taxon>
        <taxon>Vertebrata</taxon>
        <taxon>Cyclostomata</taxon>
        <taxon>Hyperoartia</taxon>
        <taxon>Petromyzontiformes</taxon>
        <taxon>Petromyzontidae</taxon>
        <taxon>Petromyzon</taxon>
    </lineage>
</organism>
<dbReference type="GO" id="GO:0000978">
    <property type="term" value="F:RNA polymerase II cis-regulatory region sequence-specific DNA binding"/>
    <property type="evidence" value="ECO:0007669"/>
    <property type="project" value="TreeGrafter"/>
</dbReference>
<dbReference type="GO" id="GO:0000122">
    <property type="term" value="P:negative regulation of transcription by RNA polymerase II"/>
    <property type="evidence" value="ECO:0007669"/>
    <property type="project" value="TreeGrafter"/>
</dbReference>
<dbReference type="SUPFAM" id="SSF48508">
    <property type="entry name" value="Nuclear receptor ligand-binding domain"/>
    <property type="match status" value="1"/>
</dbReference>
<dbReference type="PANTHER" id="PTHR24082">
    <property type="entry name" value="NUCLEAR HORMONE RECEPTOR"/>
    <property type="match status" value="1"/>
</dbReference>
<dbReference type="CDD" id="cd06935">
    <property type="entry name" value="NR_LBD_TR"/>
    <property type="match status" value="1"/>
</dbReference>
<dbReference type="InterPro" id="IPR001728">
    <property type="entry name" value="ThyrH_rcpt"/>
</dbReference>
<protein>
    <submittedName>
        <fullName evidence="15">Thyroid hormone receptor beta-like</fullName>
    </submittedName>
</protein>
<dbReference type="GO" id="GO:0008270">
    <property type="term" value="F:zinc ion binding"/>
    <property type="evidence" value="ECO:0007669"/>
    <property type="project" value="UniProtKB-KW"/>
</dbReference>
<evidence type="ECO:0000313" key="15">
    <source>
        <dbReference type="RefSeq" id="XP_032831200.1"/>
    </source>
</evidence>
<evidence type="ECO:0000256" key="5">
    <source>
        <dbReference type="ARBA" id="ARBA00023015"/>
    </source>
</evidence>
<evidence type="ECO:0000256" key="3">
    <source>
        <dbReference type="ARBA" id="ARBA00022771"/>
    </source>
</evidence>
<keyword evidence="5 10" id="KW-0805">Transcription regulation</keyword>
<dbReference type="GO" id="GO:0030154">
    <property type="term" value="P:cell differentiation"/>
    <property type="evidence" value="ECO:0007669"/>
    <property type="project" value="TreeGrafter"/>
</dbReference>
<evidence type="ECO:0000256" key="10">
    <source>
        <dbReference type="RuleBase" id="RU004334"/>
    </source>
</evidence>
<dbReference type="Pfam" id="PF00105">
    <property type="entry name" value="zf-C4"/>
    <property type="match status" value="1"/>
</dbReference>
<keyword evidence="9 10" id="KW-0539">Nucleus</keyword>
<feature type="domain" description="NR LBD" evidence="13">
    <location>
        <begin position="208"/>
        <end position="448"/>
    </location>
</feature>
<feature type="domain" description="Nuclear receptor" evidence="12">
    <location>
        <begin position="94"/>
        <end position="171"/>
    </location>
</feature>
<dbReference type="Proteomes" id="UP001318040">
    <property type="component" value="Chromosome 56"/>
</dbReference>
<dbReference type="KEGG" id="pmrn:116954637"/>
<dbReference type="PRINTS" id="PR00398">
    <property type="entry name" value="STRDHORMONER"/>
</dbReference>
<feature type="compositionally biased region" description="Low complexity" evidence="11">
    <location>
        <begin position="29"/>
        <end position="49"/>
    </location>
</feature>
<dbReference type="RefSeq" id="XP_032831200.1">
    <property type="nucleotide sequence ID" value="XM_032975309.1"/>
</dbReference>
<feature type="region of interest" description="Disordered" evidence="11">
    <location>
        <begin position="1"/>
        <end position="81"/>
    </location>
</feature>
<dbReference type="Gene3D" id="1.10.565.10">
    <property type="entry name" value="Retinoid X Receptor"/>
    <property type="match status" value="1"/>
</dbReference>
<evidence type="ECO:0000256" key="9">
    <source>
        <dbReference type="ARBA" id="ARBA00023242"/>
    </source>
</evidence>
<dbReference type="GO" id="GO:0048384">
    <property type="term" value="P:retinoic acid receptor signaling pathway"/>
    <property type="evidence" value="ECO:0007669"/>
    <property type="project" value="TreeGrafter"/>
</dbReference>
<dbReference type="PRINTS" id="PR00546">
    <property type="entry name" value="THYROIDHORMR"/>
</dbReference>
<keyword evidence="8 10" id="KW-0675">Receptor</keyword>
<evidence type="ECO:0000313" key="14">
    <source>
        <dbReference type="Proteomes" id="UP001318040"/>
    </source>
</evidence>
<keyword evidence="14" id="KW-1185">Reference proteome</keyword>
<evidence type="ECO:0000259" key="12">
    <source>
        <dbReference type="PROSITE" id="PS51030"/>
    </source>
</evidence>
<dbReference type="InterPro" id="IPR001628">
    <property type="entry name" value="Znf_hrmn_rcpt"/>
</dbReference>
<dbReference type="PROSITE" id="PS51843">
    <property type="entry name" value="NR_LBD"/>
    <property type="match status" value="1"/>
</dbReference>
<accession>A0AAJ7XEB5</accession>
<dbReference type="InterPro" id="IPR001723">
    <property type="entry name" value="Nuclear_hrmn_rcpt"/>
</dbReference>
<dbReference type="InterPro" id="IPR013088">
    <property type="entry name" value="Znf_NHR/GATA"/>
</dbReference>
<dbReference type="CDD" id="cd06961">
    <property type="entry name" value="NR_DBD_TR"/>
    <property type="match status" value="1"/>
</dbReference>
<evidence type="ECO:0000256" key="1">
    <source>
        <dbReference type="ARBA" id="ARBA00008092"/>
    </source>
</evidence>
<comment type="similarity">
    <text evidence="1">Belongs to the nuclear hormone receptor family. NR1 subfamily.</text>
</comment>
<comment type="subcellular location">
    <subcellularLocation>
        <location evidence="10">Nucleus</location>
    </subcellularLocation>
</comment>
<dbReference type="GO" id="GO:0090575">
    <property type="term" value="C:RNA polymerase II transcription regulator complex"/>
    <property type="evidence" value="ECO:0007669"/>
    <property type="project" value="TreeGrafter"/>
</dbReference>
<dbReference type="PRINTS" id="PR00047">
    <property type="entry name" value="STROIDFINGER"/>
</dbReference>
<dbReference type="SUPFAM" id="SSF57716">
    <property type="entry name" value="Glucocorticoid receptor-like (DNA-binding domain)"/>
    <property type="match status" value="1"/>
</dbReference>
<dbReference type="InterPro" id="IPR000536">
    <property type="entry name" value="Nucl_hrmn_rcpt_lig-bd"/>
</dbReference>
<dbReference type="InterPro" id="IPR035500">
    <property type="entry name" value="NHR-like_dom_sf"/>
</dbReference>